<dbReference type="SFLD" id="SFLDG01129">
    <property type="entry name" value="C1.5:_HAD__Beta-PGM__Phosphata"/>
    <property type="match status" value="1"/>
</dbReference>
<feature type="transmembrane region" description="Helical" evidence="7">
    <location>
        <begin position="553"/>
        <end position="577"/>
    </location>
</feature>
<dbReference type="Pfam" id="PF18943">
    <property type="entry name" value="DUF5690"/>
    <property type="match status" value="1"/>
</dbReference>
<evidence type="ECO:0000256" key="1">
    <source>
        <dbReference type="ARBA" id="ARBA00004141"/>
    </source>
</evidence>
<feature type="transmembrane region" description="Helical" evidence="7">
    <location>
        <begin position="100"/>
        <end position="122"/>
    </location>
</feature>
<keyword evidence="4 7" id="KW-1133">Transmembrane helix</keyword>
<dbReference type="Pfam" id="PF01594">
    <property type="entry name" value="AI-2E_transport"/>
    <property type="match status" value="1"/>
</dbReference>
<comment type="subcellular location">
    <subcellularLocation>
        <location evidence="1">Membrane</location>
        <topology evidence="1">Multi-pass membrane protein</topology>
    </subcellularLocation>
</comment>
<feature type="transmembrane region" description="Helical" evidence="7">
    <location>
        <begin position="346"/>
        <end position="379"/>
    </location>
</feature>
<evidence type="ECO:0000313" key="9">
    <source>
        <dbReference type="EMBL" id="CAK9037442.1"/>
    </source>
</evidence>
<dbReference type="InterPro" id="IPR041492">
    <property type="entry name" value="HAD_2"/>
</dbReference>
<dbReference type="SFLD" id="SFLDS00003">
    <property type="entry name" value="Haloacid_Dehalogenase"/>
    <property type="match status" value="1"/>
</dbReference>
<dbReference type="Pfam" id="PF13419">
    <property type="entry name" value="HAD_2"/>
    <property type="match status" value="1"/>
</dbReference>
<comment type="caution">
    <text evidence="9">The sequence shown here is derived from an EMBL/GenBank/DDBJ whole genome shotgun (WGS) entry which is preliminary data.</text>
</comment>
<organism evidence="9 10">
    <name type="scientific">Durusdinium trenchii</name>
    <dbReference type="NCBI Taxonomy" id="1381693"/>
    <lineage>
        <taxon>Eukaryota</taxon>
        <taxon>Sar</taxon>
        <taxon>Alveolata</taxon>
        <taxon>Dinophyceae</taxon>
        <taxon>Suessiales</taxon>
        <taxon>Symbiodiniaceae</taxon>
        <taxon>Durusdinium</taxon>
    </lineage>
</organism>
<comment type="similarity">
    <text evidence="2">Belongs to the autoinducer-2 exporter (AI-2E) (TC 2.A.86) family.</text>
</comment>
<feature type="transmembrane region" description="Helical" evidence="7">
    <location>
        <begin position="671"/>
        <end position="690"/>
    </location>
</feature>
<dbReference type="InterPro" id="IPR050155">
    <property type="entry name" value="HAD-like_hydrolase_sf"/>
</dbReference>
<dbReference type="InterPro" id="IPR036412">
    <property type="entry name" value="HAD-like_sf"/>
</dbReference>
<evidence type="ECO:0000259" key="8">
    <source>
        <dbReference type="Pfam" id="PF01266"/>
    </source>
</evidence>
<gene>
    <name evidence="9" type="ORF">SCF082_LOCUS22153</name>
</gene>
<dbReference type="InterPro" id="IPR023198">
    <property type="entry name" value="PGP-like_dom2"/>
</dbReference>
<evidence type="ECO:0000256" key="3">
    <source>
        <dbReference type="ARBA" id="ARBA00022692"/>
    </source>
</evidence>
<dbReference type="CDD" id="cd06174">
    <property type="entry name" value="MFS"/>
    <property type="match status" value="1"/>
</dbReference>
<accession>A0ABP0LFB2</accession>
<feature type="transmembrane region" description="Helical" evidence="7">
    <location>
        <begin position="598"/>
        <end position="622"/>
    </location>
</feature>
<feature type="transmembrane region" description="Helical" evidence="7">
    <location>
        <begin position="462"/>
        <end position="482"/>
    </location>
</feature>
<feature type="transmembrane region" description="Helical" evidence="7">
    <location>
        <begin position="49"/>
        <end position="65"/>
    </location>
</feature>
<dbReference type="SUPFAM" id="SSF56784">
    <property type="entry name" value="HAD-like"/>
    <property type="match status" value="1"/>
</dbReference>
<dbReference type="InterPro" id="IPR002549">
    <property type="entry name" value="AI-2E-like"/>
</dbReference>
<dbReference type="InterPro" id="IPR022468">
    <property type="entry name" value="PhnX-like"/>
</dbReference>
<evidence type="ECO:0000313" key="10">
    <source>
        <dbReference type="Proteomes" id="UP001642464"/>
    </source>
</evidence>
<evidence type="ECO:0000256" key="5">
    <source>
        <dbReference type="ARBA" id="ARBA00023136"/>
    </source>
</evidence>
<dbReference type="EMBL" id="CAXAMM010015891">
    <property type="protein sequence ID" value="CAK9037442.1"/>
    <property type="molecule type" value="Genomic_DNA"/>
</dbReference>
<evidence type="ECO:0000256" key="6">
    <source>
        <dbReference type="SAM" id="MobiDB-lite"/>
    </source>
</evidence>
<dbReference type="Gene3D" id="3.40.50.1000">
    <property type="entry name" value="HAD superfamily/HAD-like"/>
    <property type="match status" value="1"/>
</dbReference>
<dbReference type="NCBIfam" id="TIGR03351">
    <property type="entry name" value="PhnX-like"/>
    <property type="match status" value="1"/>
</dbReference>
<feature type="transmembrane region" description="Helical" evidence="7">
    <location>
        <begin position="431"/>
        <end position="450"/>
    </location>
</feature>
<reference evidence="9 10" key="1">
    <citation type="submission" date="2024-02" db="EMBL/GenBank/DDBJ databases">
        <authorList>
            <person name="Chen Y."/>
            <person name="Shah S."/>
            <person name="Dougan E. K."/>
            <person name="Thang M."/>
            <person name="Chan C."/>
        </authorList>
    </citation>
    <scope>NUCLEOTIDE SEQUENCE [LARGE SCALE GENOMIC DNA]</scope>
</reference>
<keyword evidence="5 7" id="KW-0472">Membrane</keyword>
<feature type="transmembrane region" description="Helical" evidence="7">
    <location>
        <begin position="391"/>
        <end position="411"/>
    </location>
</feature>
<proteinExistence type="inferred from homology"/>
<dbReference type="PANTHER" id="PTHR43434">
    <property type="entry name" value="PHOSPHOGLYCOLATE PHOSPHATASE"/>
    <property type="match status" value="1"/>
</dbReference>
<feature type="region of interest" description="Disordered" evidence="6">
    <location>
        <begin position="1"/>
        <end position="37"/>
    </location>
</feature>
<feature type="transmembrane region" description="Helical" evidence="7">
    <location>
        <begin position="249"/>
        <end position="271"/>
    </location>
</feature>
<feature type="transmembrane region" description="Helical" evidence="7">
    <location>
        <begin position="696"/>
        <end position="717"/>
    </location>
</feature>
<dbReference type="InterPro" id="IPR006076">
    <property type="entry name" value="FAD-dep_OxRdtase"/>
</dbReference>
<dbReference type="NCBIfam" id="TIGR03364">
    <property type="entry name" value="HpnW_proposed"/>
    <property type="match status" value="1"/>
</dbReference>
<feature type="transmembrane region" description="Helical" evidence="7">
    <location>
        <begin position="642"/>
        <end position="664"/>
    </location>
</feature>
<sequence length="1377" mass="151367">MNDETAPVASETHGAGGPHRRLDTRHHAGASPRDAAEVGEPANVELRRIRICLTVLVILAVISTLYFARAILQPMAMAVVLSLVLKPVRRHLTRWGLPGLAAAVVVFLGFTLILVVGTRLLWQPTNHWLEQAPESLHAVREQLEGMGGPLASIAAAEKELDKLTAMTESPDTLNRPMSVRVEQPALTSQLVNSTGSLATSVGITLSLLFFLLAAGDQFLEKAVQLKKSWTEKWDTVLLAKQIEHKMSTYLGTITLINIGLGAAIAFGLWVIGMPHPLLWGALAALLNYIPFAGLVIGVCVVFVVAASEFDSLPHALLAPAIYLAANGLEANLVTPSVLRHSISLNPVVILVAVFLGGWCWGIGGIFLAVPFLLILKIFCDSHERLEPASPAVFSAYCIAAAFGTYFCMYAFRQPFKAATFDGADWHGVDYKLVLVIAQLVGYTISKFIGIKVVSEMPPRYRAISVLGLIGIAELALLLFAVTPPGWNVVWLFVNGLPLGMVFGLVLGFLEGRQVTEALTAGLCASFIFGSGFVKTVGRRLIEIHGVSEFWMPFLTGLIFVVPLLLSVWLLSLIPPPTAEDERLRTKRSTMNRQARHGFFRRHVTGLVGIITIYILLTIVRSIREDFAVEIWQELGEGGEPDVYAWSELMVMIGVVIVTGFTIWIRNNRAAFLGSLAIACAGFLIVCASVLGQQANVFSPMAFMVLLGTGMYIPYVIIHTTVFERMIATFRETATIGYLMYLADAIGYLGYVAVMIYRNLSSGEVPYLPLLLWMSAVVAIVSIVIAGLLIVHYYRSTSEIATEERTATGLRVVLVERNAAPQGATVRNFGQVVPSGMDHHWQMLGRESLNIYKSIHEQFPLPLWQDGSIYLASDQEEMTLIEELHKRNLEVDYPSELWTVQQCIARYPQLRSDYCRGGLFFPEELSVTPRLLIKRMHDYLREQPGFQSCFRTCIKELQPCPSGVTAVTTAGHTVRAEKVMLCCGSELQLLYPNVLLESDIRLVKLQMLRLEPQPEVSLPGNVLTGLTIRRYESFSECPSWTEIKSREAEDSFEKRFGIHLLYKQEADGGIIIGDSHEYANASESTELSFELRGDINDYFLTEGRKIFDLPNWNVEAAWYGVYCQTDHPSGIFTSEVEPNIHIATAIGESIVIELVVFDMAGTTVDEDNVVYKTVRAAINAAGYEFTQEQVQTHGAGKEKSQAIRDVLAVDGDEHSEEEVQQIFADFKQRLATAYRELDVREQPGAADVFAALRERGIKSVLNTGYDRATAESLIAKLGWQVGKQIDALVTASDVPNNRPHPDMIYKAMELTGVGAADAVAKVGDSQIDIEEGKNAGCGMTFGITTGAQSEDQLQESKPTAVLHSLAELVEAVAAEKCS</sequence>
<keyword evidence="3 7" id="KW-0812">Transmembrane</keyword>
<feature type="transmembrane region" description="Helical" evidence="7">
    <location>
        <begin position="197"/>
        <end position="219"/>
    </location>
</feature>
<evidence type="ECO:0000256" key="2">
    <source>
        <dbReference type="ARBA" id="ARBA00009773"/>
    </source>
</evidence>
<dbReference type="Proteomes" id="UP001642464">
    <property type="component" value="Unassembled WGS sequence"/>
</dbReference>
<feature type="transmembrane region" description="Helical" evidence="7">
    <location>
        <begin position="516"/>
        <end position="533"/>
    </location>
</feature>
<evidence type="ECO:0000256" key="7">
    <source>
        <dbReference type="SAM" id="Phobius"/>
    </source>
</evidence>
<dbReference type="InterPro" id="IPR017741">
    <property type="entry name" value="FAD-dependent_OxRdtase_HpnW"/>
</dbReference>
<dbReference type="SUPFAM" id="SSF51905">
    <property type="entry name" value="FAD/NAD(P)-binding domain"/>
    <property type="match status" value="1"/>
</dbReference>
<dbReference type="Gene3D" id="3.50.50.60">
    <property type="entry name" value="FAD/NAD(P)-binding domain"/>
    <property type="match status" value="1"/>
</dbReference>
<dbReference type="SUPFAM" id="SSF103473">
    <property type="entry name" value="MFS general substrate transporter"/>
    <property type="match status" value="1"/>
</dbReference>
<feature type="transmembrane region" description="Helical" evidence="7">
    <location>
        <begin position="737"/>
        <end position="757"/>
    </location>
</feature>
<protein>
    <submittedName>
        <fullName evidence="9">Phosphonoacetaldehyde hydrolase (Phosphonatase) (Phosphonoacetaldehyde phosphonohydrolase)</fullName>
    </submittedName>
</protein>
<dbReference type="InterPro" id="IPR036188">
    <property type="entry name" value="FAD/NAD-bd_sf"/>
</dbReference>
<feature type="transmembrane region" description="Helical" evidence="7">
    <location>
        <begin position="277"/>
        <end position="304"/>
    </location>
</feature>
<dbReference type="Gene3D" id="3.30.9.10">
    <property type="entry name" value="D-Amino Acid Oxidase, subunit A, domain 2"/>
    <property type="match status" value="1"/>
</dbReference>
<feature type="transmembrane region" description="Helical" evidence="7">
    <location>
        <begin position="769"/>
        <end position="790"/>
    </location>
</feature>
<keyword evidence="10" id="KW-1185">Reference proteome</keyword>
<dbReference type="Pfam" id="PF01266">
    <property type="entry name" value="DAO"/>
    <property type="match status" value="1"/>
</dbReference>
<feature type="transmembrane region" description="Helical" evidence="7">
    <location>
        <begin position="488"/>
        <end position="509"/>
    </location>
</feature>
<dbReference type="InterPro" id="IPR036259">
    <property type="entry name" value="MFS_trans_sf"/>
</dbReference>
<dbReference type="InterPro" id="IPR043745">
    <property type="entry name" value="DUF5690"/>
</dbReference>
<dbReference type="SFLD" id="SFLDG01135">
    <property type="entry name" value="C1.5.6:_HAD__Beta-PGM__Phospha"/>
    <property type="match status" value="1"/>
</dbReference>
<dbReference type="Gene3D" id="1.10.150.240">
    <property type="entry name" value="Putative phosphatase, domain 2"/>
    <property type="match status" value="1"/>
</dbReference>
<name>A0ABP0LFB2_9DINO</name>
<evidence type="ECO:0000256" key="4">
    <source>
        <dbReference type="ARBA" id="ARBA00022989"/>
    </source>
</evidence>
<keyword evidence="9" id="KW-0378">Hydrolase</keyword>
<feature type="compositionally biased region" description="Basic residues" evidence="6">
    <location>
        <begin position="18"/>
        <end position="28"/>
    </location>
</feature>
<dbReference type="GO" id="GO:0016787">
    <property type="term" value="F:hydrolase activity"/>
    <property type="evidence" value="ECO:0007669"/>
    <property type="project" value="UniProtKB-KW"/>
</dbReference>
<dbReference type="PANTHER" id="PTHR43434:SF19">
    <property type="entry name" value="PHOSPHONOACETALDEHYDE HYDROLASE"/>
    <property type="match status" value="1"/>
</dbReference>
<dbReference type="InterPro" id="IPR023214">
    <property type="entry name" value="HAD_sf"/>
</dbReference>
<feature type="domain" description="FAD dependent oxidoreductase" evidence="8">
    <location>
        <begin position="807"/>
        <end position="1146"/>
    </location>
</feature>